<evidence type="ECO:0000256" key="2">
    <source>
        <dbReference type="ARBA" id="ARBA00022517"/>
    </source>
</evidence>
<comment type="subunit">
    <text evidence="10">Monomer. Associates with 30S ribosomal subunit, binds 16S rRNA.</text>
</comment>
<proteinExistence type="inferred from homology"/>
<keyword evidence="8 10" id="KW-0694">RNA-binding</keyword>
<dbReference type="GO" id="GO:0005737">
    <property type="term" value="C:cytoplasm"/>
    <property type="evidence" value="ECO:0007669"/>
    <property type="project" value="UniProtKB-SubCell"/>
</dbReference>
<dbReference type="Pfam" id="PF03193">
    <property type="entry name" value="RsgA_GTPase"/>
    <property type="match status" value="1"/>
</dbReference>
<evidence type="ECO:0000256" key="9">
    <source>
        <dbReference type="ARBA" id="ARBA00023134"/>
    </source>
</evidence>
<evidence type="ECO:0000256" key="7">
    <source>
        <dbReference type="ARBA" id="ARBA00022833"/>
    </source>
</evidence>
<sequence>MNNENNTNPQSGINLNMYGWNEMLNQLKEESLYSTLAHGRVSIVHRTCYEIVSENGLFQCELTGNMMYGKSDFELPCTGDWVIFQPFDENKGIIVDMLPRERTLYRKKSGTVADKQAIASYVDKAFIVQSLDDNFNVRRVERFMAQILEENISSVLVLNKADLDFDRQSVEGQIKHIACQIPVFFTSIRQPETILRLRESISEGETVVFVGSSGVGKSSLVNALCEKSVLLTSDISLSTGKGRHTSTRREMVLMNSSGVLIDTPGVREFGLAIDNPDSLAEVLEISDYAESCRFKDCKHINEPGCAVIEAVNSGALDSKVYESYLKLRREAWHFSASEHEKRKKEKSFTKLVEEVKNRKDASR</sequence>
<evidence type="ECO:0000259" key="12">
    <source>
        <dbReference type="PROSITE" id="PS51721"/>
    </source>
</evidence>
<evidence type="ECO:0000313" key="14">
    <source>
        <dbReference type="Proteomes" id="UP000501780"/>
    </source>
</evidence>
<dbReference type="GO" id="GO:0046872">
    <property type="term" value="F:metal ion binding"/>
    <property type="evidence" value="ECO:0007669"/>
    <property type="project" value="UniProtKB-KW"/>
</dbReference>
<dbReference type="InterPro" id="IPR012340">
    <property type="entry name" value="NA-bd_OB-fold"/>
</dbReference>
<dbReference type="InterPro" id="IPR027417">
    <property type="entry name" value="P-loop_NTPase"/>
</dbReference>
<evidence type="ECO:0000313" key="13">
    <source>
        <dbReference type="EMBL" id="QIU96646.1"/>
    </source>
</evidence>
<organism evidence="13 14">
    <name type="scientific">Bacteroides faecium</name>
    <dbReference type="NCBI Taxonomy" id="2715212"/>
    <lineage>
        <taxon>Bacteria</taxon>
        <taxon>Pseudomonadati</taxon>
        <taxon>Bacteroidota</taxon>
        <taxon>Bacteroidia</taxon>
        <taxon>Bacteroidales</taxon>
        <taxon>Bacteroidaceae</taxon>
        <taxon>Bacteroides</taxon>
    </lineage>
</organism>
<dbReference type="Gene3D" id="1.10.40.50">
    <property type="entry name" value="Probable gtpase engc, domain 3"/>
    <property type="match status" value="1"/>
</dbReference>
<dbReference type="PANTHER" id="PTHR32120:SF10">
    <property type="entry name" value="SMALL RIBOSOMAL SUBUNIT BIOGENESIS GTPASE RSGA"/>
    <property type="match status" value="1"/>
</dbReference>
<dbReference type="EMBL" id="CP050831">
    <property type="protein sequence ID" value="QIU96646.1"/>
    <property type="molecule type" value="Genomic_DNA"/>
</dbReference>
<dbReference type="GO" id="GO:0042274">
    <property type="term" value="P:ribosomal small subunit biogenesis"/>
    <property type="evidence" value="ECO:0007669"/>
    <property type="project" value="UniProtKB-UniRule"/>
</dbReference>
<keyword evidence="1 10" id="KW-0963">Cytoplasm</keyword>
<reference evidence="13 14" key="1">
    <citation type="submission" date="2020-03" db="EMBL/GenBank/DDBJ databases">
        <title>Genomic analysis of Bacteroides faecium CBA7301.</title>
        <authorList>
            <person name="Kim J."/>
            <person name="Roh S.W."/>
        </authorList>
    </citation>
    <scope>NUCLEOTIDE SEQUENCE [LARGE SCALE GENOMIC DNA]</scope>
    <source>
        <strain evidence="13 14">CBA7301</strain>
    </source>
</reference>
<keyword evidence="14" id="KW-1185">Reference proteome</keyword>
<accession>A0A6H0KT54</accession>
<gene>
    <name evidence="10 13" type="primary">rsgA</name>
    <name evidence="13" type="ORF">BacF7301_21950</name>
</gene>
<feature type="domain" description="CP-type G" evidence="12">
    <location>
        <begin position="101"/>
        <end position="269"/>
    </location>
</feature>
<keyword evidence="7 10" id="KW-0862">Zinc</keyword>
<dbReference type="InterPro" id="IPR030378">
    <property type="entry name" value="G_CP_dom"/>
</dbReference>
<name>A0A6H0KT54_9BACE</name>
<dbReference type="HAMAP" id="MF_01820">
    <property type="entry name" value="GTPase_RsgA"/>
    <property type="match status" value="1"/>
</dbReference>
<keyword evidence="3 10" id="KW-0479">Metal-binding</keyword>
<dbReference type="PANTHER" id="PTHR32120">
    <property type="entry name" value="SMALL RIBOSOMAL SUBUNIT BIOGENESIS GTPASE RSGA"/>
    <property type="match status" value="1"/>
</dbReference>
<evidence type="ECO:0000256" key="1">
    <source>
        <dbReference type="ARBA" id="ARBA00022490"/>
    </source>
</evidence>
<dbReference type="CDD" id="cd01854">
    <property type="entry name" value="YjeQ_EngC"/>
    <property type="match status" value="1"/>
</dbReference>
<dbReference type="NCBIfam" id="TIGR00157">
    <property type="entry name" value="ribosome small subunit-dependent GTPase A"/>
    <property type="match status" value="1"/>
</dbReference>
<dbReference type="InterPro" id="IPR010914">
    <property type="entry name" value="RsgA_GTPase_dom"/>
</dbReference>
<dbReference type="Proteomes" id="UP000501780">
    <property type="component" value="Chromosome"/>
</dbReference>
<comment type="subcellular location">
    <subcellularLocation>
        <location evidence="10">Cytoplasm</location>
    </subcellularLocation>
</comment>
<dbReference type="PROSITE" id="PS51721">
    <property type="entry name" value="G_CP"/>
    <property type="match status" value="1"/>
</dbReference>
<feature type="binding site" evidence="10">
    <location>
        <position position="299"/>
    </location>
    <ligand>
        <name>Zn(2+)</name>
        <dbReference type="ChEBI" id="CHEBI:29105"/>
    </ligand>
</feature>
<protein>
    <recommendedName>
        <fullName evidence="10">Small ribosomal subunit biogenesis GTPase RsgA</fullName>
        <ecNumber evidence="10">3.6.1.-</ecNumber>
    </recommendedName>
</protein>
<dbReference type="RefSeq" id="WP_167966148.1">
    <property type="nucleotide sequence ID" value="NZ_CP050831.1"/>
</dbReference>
<keyword evidence="4 10" id="KW-0699">rRNA-binding</keyword>
<evidence type="ECO:0000256" key="5">
    <source>
        <dbReference type="ARBA" id="ARBA00022741"/>
    </source>
</evidence>
<evidence type="ECO:0000256" key="4">
    <source>
        <dbReference type="ARBA" id="ARBA00022730"/>
    </source>
</evidence>
<evidence type="ECO:0000256" key="6">
    <source>
        <dbReference type="ARBA" id="ARBA00022801"/>
    </source>
</evidence>
<dbReference type="SUPFAM" id="SSF50249">
    <property type="entry name" value="Nucleic acid-binding proteins"/>
    <property type="match status" value="1"/>
</dbReference>
<keyword evidence="5 10" id="KW-0547">Nucleotide-binding</keyword>
<feature type="binding site" evidence="10">
    <location>
        <begin position="211"/>
        <end position="219"/>
    </location>
    <ligand>
        <name>GTP</name>
        <dbReference type="ChEBI" id="CHEBI:37565"/>
    </ligand>
</feature>
<feature type="binding site" evidence="10">
    <location>
        <position position="297"/>
    </location>
    <ligand>
        <name>Zn(2+)</name>
        <dbReference type="ChEBI" id="CHEBI:29105"/>
    </ligand>
</feature>
<dbReference type="InterPro" id="IPR004881">
    <property type="entry name" value="Ribosome_biogen_GTPase_RsgA"/>
</dbReference>
<dbReference type="AlphaFoldDB" id="A0A6H0KT54"/>
<dbReference type="EC" id="3.6.1.-" evidence="10"/>
<dbReference type="Gene3D" id="3.40.50.300">
    <property type="entry name" value="P-loop containing nucleotide triphosphate hydrolases"/>
    <property type="match status" value="1"/>
</dbReference>
<evidence type="ECO:0000256" key="8">
    <source>
        <dbReference type="ARBA" id="ARBA00022884"/>
    </source>
</evidence>
<dbReference type="GO" id="GO:0019843">
    <property type="term" value="F:rRNA binding"/>
    <property type="evidence" value="ECO:0007669"/>
    <property type="project" value="UniProtKB-KW"/>
</dbReference>
<keyword evidence="9 10" id="KW-0342">GTP-binding</keyword>
<feature type="binding site" evidence="10">
    <location>
        <begin position="159"/>
        <end position="162"/>
    </location>
    <ligand>
        <name>GTP</name>
        <dbReference type="ChEBI" id="CHEBI:37565"/>
    </ligand>
</feature>
<dbReference type="PROSITE" id="PS50936">
    <property type="entry name" value="ENGC_GTPASE"/>
    <property type="match status" value="1"/>
</dbReference>
<dbReference type="GO" id="GO:0005525">
    <property type="term" value="F:GTP binding"/>
    <property type="evidence" value="ECO:0007669"/>
    <property type="project" value="UniProtKB-UniRule"/>
</dbReference>
<feature type="binding site" evidence="10">
    <location>
        <position position="305"/>
    </location>
    <ligand>
        <name>Zn(2+)</name>
        <dbReference type="ChEBI" id="CHEBI:29105"/>
    </ligand>
</feature>
<keyword evidence="2 10" id="KW-0690">Ribosome biogenesis</keyword>
<feature type="binding site" evidence="10">
    <location>
        <position position="292"/>
    </location>
    <ligand>
        <name>Zn(2+)</name>
        <dbReference type="ChEBI" id="CHEBI:29105"/>
    </ligand>
</feature>
<dbReference type="SUPFAM" id="SSF52540">
    <property type="entry name" value="P-loop containing nucleoside triphosphate hydrolases"/>
    <property type="match status" value="1"/>
</dbReference>
<keyword evidence="6 10" id="KW-0378">Hydrolase</keyword>
<comment type="function">
    <text evidence="10">One of several proteins that assist in the late maturation steps of the functional core of the 30S ribosomal subunit. Helps release RbfA from mature subunits. May play a role in the assembly of ribosomal proteins into the subunit. Circularly permuted GTPase that catalyzes slow GTP hydrolysis, GTPase activity is stimulated by the 30S ribosomal subunit.</text>
</comment>
<evidence type="ECO:0000259" key="11">
    <source>
        <dbReference type="PROSITE" id="PS50936"/>
    </source>
</evidence>
<feature type="domain" description="EngC GTPase" evidence="11">
    <location>
        <begin position="120"/>
        <end position="267"/>
    </location>
</feature>
<evidence type="ECO:0000256" key="10">
    <source>
        <dbReference type="HAMAP-Rule" id="MF_01820"/>
    </source>
</evidence>
<comment type="similarity">
    <text evidence="10">Belongs to the TRAFAC class YlqF/YawG GTPase family. RsgA subfamily.</text>
</comment>
<comment type="cofactor">
    <cofactor evidence="10">
        <name>Zn(2+)</name>
        <dbReference type="ChEBI" id="CHEBI:29105"/>
    </cofactor>
    <text evidence="10">Binds 1 zinc ion per subunit.</text>
</comment>
<dbReference type="GO" id="GO:0003924">
    <property type="term" value="F:GTPase activity"/>
    <property type="evidence" value="ECO:0007669"/>
    <property type="project" value="UniProtKB-UniRule"/>
</dbReference>
<dbReference type="KEGG" id="bfc:BacF7301_21950"/>
<evidence type="ECO:0000256" key="3">
    <source>
        <dbReference type="ARBA" id="ARBA00022723"/>
    </source>
</evidence>